<comment type="caution">
    <text evidence="2">The sequence shown here is derived from an EMBL/GenBank/DDBJ whole genome shotgun (WGS) entry which is preliminary data.</text>
</comment>
<feature type="compositionally biased region" description="Polar residues" evidence="1">
    <location>
        <begin position="243"/>
        <end position="309"/>
    </location>
</feature>
<evidence type="ECO:0000256" key="1">
    <source>
        <dbReference type="SAM" id="MobiDB-lite"/>
    </source>
</evidence>
<dbReference type="EMBL" id="JAJHUN010000005">
    <property type="protein sequence ID" value="KAJ4159248.1"/>
    <property type="molecule type" value="Genomic_DNA"/>
</dbReference>
<dbReference type="GeneID" id="80895315"/>
<dbReference type="KEGG" id="amus:LMH87_008156"/>
<feature type="compositionally biased region" description="Polar residues" evidence="1">
    <location>
        <begin position="168"/>
        <end position="178"/>
    </location>
</feature>
<feature type="compositionally biased region" description="Polar residues" evidence="1">
    <location>
        <begin position="395"/>
        <end position="408"/>
    </location>
</feature>
<reference evidence="2" key="1">
    <citation type="journal article" date="2023" name="Access Microbiol">
        <title>De-novo genome assembly for Akanthomyces muscarius, a biocontrol agent of insect agricultural pests.</title>
        <authorList>
            <person name="Erdos Z."/>
            <person name="Studholme D.J."/>
            <person name="Raymond B."/>
            <person name="Sharma M."/>
        </authorList>
    </citation>
    <scope>NUCLEOTIDE SEQUENCE</scope>
    <source>
        <strain evidence="2">Ve6</strain>
    </source>
</reference>
<feature type="compositionally biased region" description="Basic and acidic residues" evidence="1">
    <location>
        <begin position="311"/>
        <end position="335"/>
    </location>
</feature>
<evidence type="ECO:0000313" key="2">
    <source>
        <dbReference type="EMBL" id="KAJ4159248.1"/>
    </source>
</evidence>
<evidence type="ECO:0000313" key="3">
    <source>
        <dbReference type="Proteomes" id="UP001144673"/>
    </source>
</evidence>
<dbReference type="AlphaFoldDB" id="A0A9W8QLK9"/>
<keyword evidence="3" id="KW-1185">Reference proteome</keyword>
<dbReference type="Proteomes" id="UP001144673">
    <property type="component" value="Unassembled WGS sequence"/>
</dbReference>
<feature type="compositionally biased region" description="Basic and acidic residues" evidence="1">
    <location>
        <begin position="463"/>
        <end position="477"/>
    </location>
</feature>
<dbReference type="RefSeq" id="XP_056057247.1">
    <property type="nucleotide sequence ID" value="XM_056195129.1"/>
</dbReference>
<name>A0A9W8QLK9_AKAMU</name>
<protein>
    <recommendedName>
        <fullName evidence="4">Glycine-rich cell wall structural protein 1</fullName>
    </recommendedName>
</protein>
<accession>A0A9W8QLK9</accession>
<feature type="compositionally biased region" description="Basic and acidic residues" evidence="1">
    <location>
        <begin position="422"/>
        <end position="431"/>
    </location>
</feature>
<proteinExistence type="predicted"/>
<feature type="compositionally biased region" description="Low complexity" evidence="1">
    <location>
        <begin position="367"/>
        <end position="376"/>
    </location>
</feature>
<gene>
    <name evidence="2" type="ORF">LMH87_008156</name>
</gene>
<feature type="compositionally biased region" description="Low complexity" evidence="1">
    <location>
        <begin position="131"/>
        <end position="143"/>
    </location>
</feature>
<feature type="compositionally biased region" description="Polar residues" evidence="1">
    <location>
        <begin position="211"/>
        <end position="236"/>
    </location>
</feature>
<sequence length="483" mass="50311">MPRHRPPLILWSSTSNPSLCPFLFCMSYGHYVRELILTLPHLQRQASHSSRNTMETISQMASTAAKYAFGDSSNQEPISGTQGDVAKGEPYDAGNLEANDQERLRQSDVRSVPGAYTTSGDDFDGVSKGQNTGNITTATNATADDGFTRPQHDMSAPGLGARDDNVGGITTSTNRTTDSGFTSPGGDMGGSGRGTSGLDNTRSSGLEDTRSSGLDNTRSSGLDNTRSSGLDNTRSSGLDDTRSSGLDNTRSSGLDNTRSSGLDNTRSSGLDNTRSSGLDNTRSTSGLDSNNDRNTSNQNLNATGDNLTNPDVHRADDAASRNIDSKSKPSEKPSAEDEPSVGVSGPGPRDLSSVAREHGGDAGSHGSGSASSGTKATDSKDNSNDSGLPADQSEEQGTGEQYVKSSGLQADGGDFDATKPGAGREADRLMEQKGIAPTASSKGKESSTSSSGDHKTHGSGSGEGKEKEKHGLVEKIKEKLHKH</sequence>
<organism evidence="2 3">
    <name type="scientific">Akanthomyces muscarius</name>
    <name type="common">Entomopathogenic fungus</name>
    <name type="synonym">Lecanicillium muscarium</name>
    <dbReference type="NCBI Taxonomy" id="2231603"/>
    <lineage>
        <taxon>Eukaryota</taxon>
        <taxon>Fungi</taxon>
        <taxon>Dikarya</taxon>
        <taxon>Ascomycota</taxon>
        <taxon>Pezizomycotina</taxon>
        <taxon>Sordariomycetes</taxon>
        <taxon>Hypocreomycetidae</taxon>
        <taxon>Hypocreales</taxon>
        <taxon>Cordycipitaceae</taxon>
        <taxon>Akanthomyces</taxon>
    </lineage>
</organism>
<feature type="compositionally biased region" description="Gly residues" evidence="1">
    <location>
        <begin position="186"/>
        <end position="195"/>
    </location>
</feature>
<feature type="region of interest" description="Disordered" evidence="1">
    <location>
        <begin position="104"/>
        <end position="483"/>
    </location>
</feature>
<evidence type="ECO:0008006" key="4">
    <source>
        <dbReference type="Google" id="ProtNLM"/>
    </source>
</evidence>